<dbReference type="Proteomes" id="UP000012960">
    <property type="component" value="Unplaced"/>
</dbReference>
<dbReference type="Gramene" id="Ma11_t05240.1">
    <property type="protein sequence ID" value="Ma11_p05240.1"/>
    <property type="gene ID" value="Ma11_g05240"/>
</dbReference>
<dbReference type="GO" id="GO:0006412">
    <property type="term" value="P:translation"/>
    <property type="evidence" value="ECO:0007669"/>
    <property type="project" value="InterPro"/>
</dbReference>
<dbReference type="EnsemblPlants" id="Ma11_t05240.1">
    <property type="protein sequence ID" value="Ma11_p05240.1"/>
    <property type="gene ID" value="Ma11_g05240"/>
</dbReference>
<evidence type="ECO:0000313" key="4">
    <source>
        <dbReference type="EnsemblPlants" id="Ma11_p05240.1"/>
    </source>
</evidence>
<dbReference type="GO" id="GO:1990904">
    <property type="term" value="C:ribonucleoprotein complex"/>
    <property type="evidence" value="ECO:0007669"/>
    <property type="project" value="UniProtKB-KW"/>
</dbReference>
<evidence type="ECO:0000256" key="1">
    <source>
        <dbReference type="ARBA" id="ARBA00022980"/>
    </source>
</evidence>
<protein>
    <recommendedName>
        <fullName evidence="3">Large ribosomal subunit protein uL15/eL18 domain-containing protein</fullName>
    </recommendedName>
</protein>
<dbReference type="Gene3D" id="3.100.10.10">
    <property type="match status" value="1"/>
</dbReference>
<evidence type="ECO:0000259" key="3">
    <source>
        <dbReference type="Pfam" id="PF17135"/>
    </source>
</evidence>
<dbReference type="GO" id="GO:0003735">
    <property type="term" value="F:structural constituent of ribosome"/>
    <property type="evidence" value="ECO:0007669"/>
    <property type="project" value="InterPro"/>
</dbReference>
<organism evidence="4 5">
    <name type="scientific">Musa acuminata subsp. malaccensis</name>
    <name type="common">Wild banana</name>
    <name type="synonym">Musa malaccensis</name>
    <dbReference type="NCBI Taxonomy" id="214687"/>
    <lineage>
        <taxon>Eukaryota</taxon>
        <taxon>Viridiplantae</taxon>
        <taxon>Streptophyta</taxon>
        <taxon>Embryophyta</taxon>
        <taxon>Tracheophyta</taxon>
        <taxon>Spermatophyta</taxon>
        <taxon>Magnoliopsida</taxon>
        <taxon>Liliopsida</taxon>
        <taxon>Zingiberales</taxon>
        <taxon>Musaceae</taxon>
        <taxon>Musa</taxon>
    </lineage>
</organism>
<proteinExistence type="predicted"/>
<name>A0A804L4F7_MUSAM</name>
<dbReference type="AlphaFoldDB" id="A0A804L4F7"/>
<dbReference type="PANTHER" id="PTHR10934">
    <property type="entry name" value="60S RIBOSOMAL PROTEIN L18"/>
    <property type="match status" value="1"/>
</dbReference>
<reference evidence="4" key="1">
    <citation type="submission" date="2021-05" db="UniProtKB">
        <authorList>
            <consortium name="EnsemblPlants"/>
        </authorList>
    </citation>
    <scope>IDENTIFICATION</scope>
    <source>
        <strain evidence="4">subsp. malaccensis</strain>
    </source>
</reference>
<keyword evidence="5" id="KW-1185">Reference proteome</keyword>
<keyword evidence="2" id="KW-0687">Ribonucleoprotein</keyword>
<dbReference type="Pfam" id="PF17135">
    <property type="entry name" value="Ribosomal_L18"/>
    <property type="match status" value="1"/>
</dbReference>
<accession>A0A804L4F7</accession>
<sequence length="68" mass="7577">MERTIRLLIAVAGGECLTFDQLALRAPIGQNTFNVIYRYSLLRGPKNAREALKHFGKAPGVPQDFGFK</sequence>
<evidence type="ECO:0000256" key="2">
    <source>
        <dbReference type="ARBA" id="ARBA00023274"/>
    </source>
</evidence>
<keyword evidence="1" id="KW-0689">Ribosomal protein</keyword>
<dbReference type="PANTHER" id="PTHR10934:SF2">
    <property type="entry name" value="LARGE RIBOSOMAL SUBUNIT PROTEIN EL18"/>
    <property type="match status" value="1"/>
</dbReference>
<dbReference type="InterPro" id="IPR000039">
    <property type="entry name" value="Ribosomal_eL18"/>
</dbReference>
<evidence type="ECO:0000313" key="5">
    <source>
        <dbReference type="Proteomes" id="UP000012960"/>
    </source>
</evidence>
<dbReference type="InterPro" id="IPR021131">
    <property type="entry name" value="Ribosomal_uL15/eL18"/>
</dbReference>
<dbReference type="InParanoid" id="A0A804L4F7"/>
<feature type="domain" description="Large ribosomal subunit protein uL15/eL18" evidence="3">
    <location>
        <begin position="4"/>
        <end position="63"/>
    </location>
</feature>
<dbReference type="GO" id="GO:0005840">
    <property type="term" value="C:ribosome"/>
    <property type="evidence" value="ECO:0007669"/>
    <property type="project" value="UniProtKB-KW"/>
</dbReference>